<evidence type="ECO:0000313" key="5">
    <source>
        <dbReference type="EMBL" id="KAH0865116.1"/>
    </source>
</evidence>
<dbReference type="Proteomes" id="UP000824890">
    <property type="component" value="Unassembled WGS sequence"/>
</dbReference>
<dbReference type="InterPro" id="IPR004910">
    <property type="entry name" value="Yippee/Mis18/Cereblon"/>
</dbReference>
<dbReference type="InterPro" id="IPR039058">
    <property type="entry name" value="Yippee_fam"/>
</dbReference>
<evidence type="ECO:0000259" key="4">
    <source>
        <dbReference type="PROSITE" id="PS51792"/>
    </source>
</evidence>
<dbReference type="InterPro" id="IPR034751">
    <property type="entry name" value="Yippee"/>
</dbReference>
<feature type="non-terminal residue" evidence="5">
    <location>
        <position position="318"/>
    </location>
</feature>
<dbReference type="Pfam" id="PF03226">
    <property type="entry name" value="Yippee-Mis18"/>
    <property type="match status" value="1"/>
</dbReference>
<gene>
    <name evidence="5" type="ORF">HID58_082327</name>
</gene>
<accession>A0ABQ7YA66</accession>
<feature type="domain" description="Yippee" evidence="4">
    <location>
        <begin position="12"/>
        <end position="109"/>
    </location>
</feature>
<keyword evidence="3" id="KW-0862">Zinc</keyword>
<keyword evidence="2" id="KW-0479">Metal-binding</keyword>
<keyword evidence="6" id="KW-1185">Reference proteome</keyword>
<dbReference type="InterPro" id="IPR006566">
    <property type="entry name" value="FBD"/>
</dbReference>
<organism evidence="5 6">
    <name type="scientific">Brassica napus</name>
    <name type="common">Rape</name>
    <dbReference type="NCBI Taxonomy" id="3708"/>
    <lineage>
        <taxon>Eukaryota</taxon>
        <taxon>Viridiplantae</taxon>
        <taxon>Streptophyta</taxon>
        <taxon>Embryophyta</taxon>
        <taxon>Tracheophyta</taxon>
        <taxon>Spermatophyta</taxon>
        <taxon>Magnoliopsida</taxon>
        <taxon>eudicotyledons</taxon>
        <taxon>Gunneridae</taxon>
        <taxon>Pentapetalae</taxon>
        <taxon>rosids</taxon>
        <taxon>malvids</taxon>
        <taxon>Brassicales</taxon>
        <taxon>Brassicaceae</taxon>
        <taxon>Brassiceae</taxon>
        <taxon>Brassica</taxon>
    </lineage>
</organism>
<evidence type="ECO:0000256" key="3">
    <source>
        <dbReference type="ARBA" id="ARBA00022833"/>
    </source>
</evidence>
<evidence type="ECO:0000313" key="6">
    <source>
        <dbReference type="Proteomes" id="UP000824890"/>
    </source>
</evidence>
<dbReference type="PANTHER" id="PTHR13848">
    <property type="entry name" value="PROTEIN YIPPEE-LIKE CG15309-RELATED"/>
    <property type="match status" value="1"/>
</dbReference>
<name>A0ABQ7YA66_BRANA</name>
<dbReference type="PROSITE" id="PS51792">
    <property type="entry name" value="YIPPEE"/>
    <property type="match status" value="1"/>
</dbReference>
<comment type="similarity">
    <text evidence="1">Belongs to the yippee family.</text>
</comment>
<dbReference type="Pfam" id="PF08387">
    <property type="entry name" value="FBD"/>
    <property type="match status" value="1"/>
</dbReference>
<dbReference type="SMART" id="SM00579">
    <property type="entry name" value="FBD"/>
    <property type="match status" value="1"/>
</dbReference>
<evidence type="ECO:0000256" key="2">
    <source>
        <dbReference type="ARBA" id="ARBA00022723"/>
    </source>
</evidence>
<dbReference type="EMBL" id="JAGKQM010000018">
    <property type="protein sequence ID" value="KAH0865116.1"/>
    <property type="molecule type" value="Genomic_DNA"/>
</dbReference>
<evidence type="ECO:0000256" key="1">
    <source>
        <dbReference type="ARBA" id="ARBA00005613"/>
    </source>
</evidence>
<proteinExistence type="inferred from homology"/>
<reference evidence="5 6" key="1">
    <citation type="submission" date="2021-05" db="EMBL/GenBank/DDBJ databases">
        <title>Genome Assembly of Synthetic Allotetraploid Brassica napus Reveals Homoeologous Exchanges between Subgenomes.</title>
        <authorList>
            <person name="Davis J.T."/>
        </authorList>
    </citation>
    <scope>NUCLEOTIDE SEQUENCE [LARGE SCALE GENOMIC DNA]</scope>
    <source>
        <strain evidence="6">cv. Da-Ae</strain>
        <tissue evidence="5">Seedling</tissue>
    </source>
</reference>
<sequence length="318" mass="37051">MGRVFIVDLEGQIYSCKHCNTHLTKEQDIMSKSFQCRYGQAYLFNEVVNISTGNEEDRMLMTGLHTVTDIFCVGCGSNVGWKYVTAHDINQKYKEGKSVLELYKIVGPYDSNDLKMNKISHLSEALLVQILSLLPTKDMVPKLNFDYDTYNLKLDRPFNLVVRSIRLSSQSKSTRDLRWYGYRNVDWDSIRTSCPSEMITFPSTGTIFHQLVHLELSTDKADWWNLLTRMINMSPRLQVLKLIGKVRVSRKEWNQPKNVPECLETFVWNTYKEQQEEEKEVAKYILRNANRLKKANISVKGFNSDERVEMFQCLQSIV</sequence>
<comment type="caution">
    <text evidence="5">The sequence shown here is derived from an EMBL/GenBank/DDBJ whole genome shotgun (WGS) entry which is preliminary data.</text>
</comment>
<protein>
    <recommendedName>
        <fullName evidence="4">Yippee domain-containing protein</fullName>
    </recommendedName>
</protein>